<feature type="region of interest" description="Disordered" evidence="2">
    <location>
        <begin position="1"/>
        <end position="104"/>
    </location>
</feature>
<dbReference type="AlphaFoldDB" id="A0A0R3VVN4"/>
<dbReference type="OrthoDB" id="10063282at2759"/>
<keyword evidence="4" id="KW-1185">Reference proteome</keyword>
<gene>
    <name evidence="3" type="ORF">TASK_LOCUS1457</name>
</gene>
<dbReference type="WBParaSite" id="TASK_0000145601-mRNA-1">
    <property type="protein sequence ID" value="TASK_0000145601-mRNA-1"/>
    <property type="gene ID" value="TASK_0000145601"/>
</dbReference>
<keyword evidence="1" id="KW-0175">Coiled coil</keyword>
<dbReference type="GO" id="GO:0098793">
    <property type="term" value="C:presynapse"/>
    <property type="evidence" value="ECO:0007669"/>
    <property type="project" value="GOC"/>
</dbReference>
<dbReference type="PANTHER" id="PTHR12166">
    <property type="entry name" value="CALCIUM-DEPENDENT SECRETION ACTIVATOR"/>
    <property type="match status" value="1"/>
</dbReference>
<accession>A0A0R3VVN4</accession>
<dbReference type="STRING" id="60517.A0A0R3VVN4"/>
<reference evidence="3 4" key="2">
    <citation type="submission" date="2018-11" db="EMBL/GenBank/DDBJ databases">
        <authorList>
            <consortium name="Pathogen Informatics"/>
        </authorList>
    </citation>
    <scope>NUCLEOTIDE SEQUENCE [LARGE SCALE GENOMIC DNA]</scope>
</reference>
<feature type="coiled-coil region" evidence="1">
    <location>
        <begin position="283"/>
        <end position="310"/>
    </location>
</feature>
<evidence type="ECO:0000256" key="2">
    <source>
        <dbReference type="SAM" id="MobiDB-lite"/>
    </source>
</evidence>
<organism evidence="5">
    <name type="scientific">Taenia asiatica</name>
    <name type="common">Asian tapeworm</name>
    <dbReference type="NCBI Taxonomy" id="60517"/>
    <lineage>
        <taxon>Eukaryota</taxon>
        <taxon>Metazoa</taxon>
        <taxon>Spiralia</taxon>
        <taxon>Lophotrochozoa</taxon>
        <taxon>Platyhelminthes</taxon>
        <taxon>Cestoda</taxon>
        <taxon>Eucestoda</taxon>
        <taxon>Cyclophyllidea</taxon>
        <taxon>Taeniidae</taxon>
        <taxon>Taenia</taxon>
    </lineage>
</organism>
<protein>
    <submittedName>
        <fullName evidence="5">Calcium-dependent secretion activator</fullName>
    </submittedName>
</protein>
<feature type="compositionally biased region" description="Low complexity" evidence="2">
    <location>
        <begin position="52"/>
        <end position="69"/>
    </location>
</feature>
<evidence type="ECO:0000313" key="3">
    <source>
        <dbReference type="EMBL" id="VDK23079.1"/>
    </source>
</evidence>
<dbReference type="GO" id="GO:1990504">
    <property type="term" value="P:dense core granule exocytosis"/>
    <property type="evidence" value="ECO:0007669"/>
    <property type="project" value="InterPro"/>
</dbReference>
<evidence type="ECO:0000313" key="4">
    <source>
        <dbReference type="Proteomes" id="UP000282613"/>
    </source>
</evidence>
<dbReference type="PANTHER" id="PTHR12166:SF8">
    <property type="entry name" value="CALCIUM-DEPENDENT SECRETION ACTIVATOR"/>
    <property type="match status" value="1"/>
</dbReference>
<evidence type="ECO:0000313" key="5">
    <source>
        <dbReference type="WBParaSite" id="TASK_0000145601-mRNA-1"/>
    </source>
</evidence>
<dbReference type="EMBL" id="UYRS01000382">
    <property type="protein sequence ID" value="VDK23079.1"/>
    <property type="molecule type" value="Genomic_DNA"/>
</dbReference>
<dbReference type="GO" id="GO:0016079">
    <property type="term" value="P:synaptic vesicle exocytosis"/>
    <property type="evidence" value="ECO:0007669"/>
    <property type="project" value="InterPro"/>
</dbReference>
<feature type="compositionally biased region" description="Low complexity" evidence="2">
    <location>
        <begin position="83"/>
        <end position="94"/>
    </location>
</feature>
<reference evidence="5" key="1">
    <citation type="submission" date="2017-02" db="UniProtKB">
        <authorList>
            <consortium name="WormBaseParasite"/>
        </authorList>
    </citation>
    <scope>IDENTIFICATION</scope>
</reference>
<dbReference type="InterPro" id="IPR033227">
    <property type="entry name" value="CAPS"/>
</dbReference>
<feature type="compositionally biased region" description="Low complexity" evidence="2">
    <location>
        <begin position="10"/>
        <end position="22"/>
    </location>
</feature>
<name>A0A0R3VVN4_TAEAS</name>
<sequence length="333" mass="36778">MGGGYGGGAFSSSSTSLNNFNSPTEDRLDGAKQAINSVPSAVSLPGATHGRTSGAGSGDSPSPSTTSFPLNRRQCGTQRPTRASAPSNSEPSANQEVSEKEKEELDRETRLEIYVYVVRCIAYPFYSKIPTDPVKRYLKVTKTQLTALKGRFQAYLNGELDIVGDEAFTNAVQSYYDIFLCSDRILTMVKGGGCSMHDFREVFRINIECRIQCLPDIEGLDKSNISSAWMVKFDQICRGGAGPSAAVQRLQVPQLEIFMTKEQLYDMFQSILGVKKYEHQILFNALQVSLDNADEQAAQVRRELDGQLAAIEEMAKVRHALSYRRFASHKLNS</sequence>
<evidence type="ECO:0000256" key="1">
    <source>
        <dbReference type="SAM" id="Coils"/>
    </source>
</evidence>
<dbReference type="Proteomes" id="UP000282613">
    <property type="component" value="Unassembled WGS sequence"/>
</dbReference>
<proteinExistence type="predicted"/>